<accession>A0A1Y1JGT7</accession>
<gene>
    <name evidence="2" type="ORF">PGO_090660</name>
</gene>
<keyword evidence="3" id="KW-1185">Reference proteome</keyword>
<evidence type="ECO:0000256" key="1">
    <source>
        <dbReference type="SAM" id="MobiDB-lite"/>
    </source>
</evidence>
<feature type="compositionally biased region" description="Acidic residues" evidence="1">
    <location>
        <begin position="537"/>
        <end position="546"/>
    </location>
</feature>
<feature type="region of interest" description="Disordered" evidence="1">
    <location>
        <begin position="817"/>
        <end position="837"/>
    </location>
</feature>
<evidence type="ECO:0000313" key="3">
    <source>
        <dbReference type="Proteomes" id="UP000195521"/>
    </source>
</evidence>
<dbReference type="OMA" id="YAYFYNT"/>
<organism evidence="2 3">
    <name type="scientific">Plasmodium gonderi</name>
    <dbReference type="NCBI Taxonomy" id="77519"/>
    <lineage>
        <taxon>Eukaryota</taxon>
        <taxon>Sar</taxon>
        <taxon>Alveolata</taxon>
        <taxon>Apicomplexa</taxon>
        <taxon>Aconoidasida</taxon>
        <taxon>Haemosporida</taxon>
        <taxon>Plasmodiidae</taxon>
        <taxon>Plasmodium</taxon>
        <taxon>Plasmodium (Plasmodium)</taxon>
    </lineage>
</organism>
<dbReference type="OrthoDB" id="371720at2759"/>
<feature type="compositionally biased region" description="Basic and acidic residues" evidence="1">
    <location>
        <begin position="547"/>
        <end position="569"/>
    </location>
</feature>
<reference evidence="3" key="1">
    <citation type="submission" date="2017-04" db="EMBL/GenBank/DDBJ databases">
        <title>Plasmodium gonderi genome.</title>
        <authorList>
            <person name="Arisue N."/>
            <person name="Honma H."/>
            <person name="Kawai S."/>
            <person name="Tougan T."/>
            <person name="Tanabe K."/>
            <person name="Horii T."/>
        </authorList>
    </citation>
    <scope>NUCLEOTIDE SEQUENCE [LARGE SCALE GENOMIC DNA]</scope>
    <source>
        <strain evidence="3">ATCC 30045</strain>
    </source>
</reference>
<dbReference type="GeneID" id="39747586"/>
<sequence>MNDVDIEEYNNNVIQELNAAEEEGEISLSLFLHDLIEIDIESNFSFNYKVINRVIHICINSLNSNLVMLGNECMHFIRYSINKCRNMREEINESFFENINIIVKICLNEKNFVNDKFLLFQRAFLSFIIELDNNLRNLTNIWKSYKTNLCTFYTCMLHLISYHLSLLNNILEKLKEKINLHNNKYIQIGCSRIKIIEVAFDLVLKIFQEICHISDVSPIIDYVNLIVDTYEHIPHVEIKKKILSLCRCLHMCISDKNRIHFPSLNSLINFLNKKKKNNYLAITKENDINISYLRNCSYIYVSDSHLYINTFRTHAHQNDDSMPPNDKIVLSSNGYKGSLLLNFFYAYFYNTQNKLLIVLSYDRVKMCKDSDTKMLIFCCSQRDALGVLSNKLRTQFDGHLLDQIEICIKFPSESVKDKMFDVIEEVISIESSEFNNNDEAIDESEDLYLREGDSHVNKFRSVVNDGKKCQNPGNWENIINCDNQEDENKGEEKSERRKVSFATMKEIYLMDDRTPMGTKTLLLEESLNEVGRNEHDVENDEEMDEEKDQKIDDKKDQKKDDKKDQKKDDENDEENNTNDRSYDLADQECKNILVDQENVEKCQPVQVEIFDQEMSTVWKQHIIDQDKKDSMSDAVQFVSTTNGMDDADGRDTKESRGGMRAKVSYVSTKDLVHADDRSSEAHVLTYGEMTTTIVEKDELFQDMPFSIKSIENKKNLRETDELANNDMEIDVFESNEKITQPTGHEAQLLYLLNQSVDKKTYEQVRILEKNENDGFGDANMGNKNEIKNVHKRIGTNFPSGKEVNLLLLSQVVTKSEVSKEEQGEQEQQHEEKKKTNDEVVGNYFSQSSYIHGYVPQHKNKKSKQSHVVNNVETTKFENVLHENGPHENVEQKKARANDASPMQPVDDLCKSASKNVCMKQKKSSAEIVKKLLNHDEKQKIIDEYIQSLSKPHMEDVAAHAEDIICNVSMHTEGERSNVTQGYIRRVSKRLKVKRERRNANNHKITSVADNTERNNIDWIGNHEEAVNANCNTKERDEQVENRTFVQVITSPGGEKTSIGKYQMYREDNKSMGGDYSSKIMNIEDRHDASNEMILSNDTGEGNTEEGEDDSDKSGRNSGDCKLVHESMYYIDKPCSNCKSKKRIATNVGNVENMTDLVGNEENSTSNGINNCTMKNNNIDSPYPIKKTKYHYHDPKFLNMLKNEENFDNLSAKYLIKAYTLIQYNKRYIHIQIADYFRCVRNEIITSYEQVNNKYVNLLKQLQLEFDIRIQKITSRHSNVLITYKNGTGQINGSVLPIPIDLQIISEKVKSLHDTLNIVQRTMHHKIINLQIVMKYKESDVYTPSLSLGTLMSRCSTERP</sequence>
<evidence type="ECO:0000313" key="2">
    <source>
        <dbReference type="EMBL" id="GAW80868.1"/>
    </source>
</evidence>
<dbReference type="Proteomes" id="UP000195521">
    <property type="component" value="Unassembled WGS sequence"/>
</dbReference>
<proteinExistence type="predicted"/>
<feature type="region of interest" description="Disordered" evidence="1">
    <location>
        <begin position="1086"/>
        <end position="1117"/>
    </location>
</feature>
<dbReference type="RefSeq" id="XP_028543457.1">
    <property type="nucleotide sequence ID" value="XM_028687656.1"/>
</dbReference>
<dbReference type="EMBL" id="BDQF01000010">
    <property type="protein sequence ID" value="GAW80868.1"/>
    <property type="molecule type" value="Genomic_DNA"/>
</dbReference>
<name>A0A1Y1JGT7_PLAGO</name>
<feature type="region of interest" description="Disordered" evidence="1">
    <location>
        <begin position="525"/>
        <end position="583"/>
    </location>
</feature>
<comment type="caution">
    <text evidence="2">The sequence shown here is derived from an EMBL/GenBank/DDBJ whole genome shotgun (WGS) entry which is preliminary data.</text>
</comment>
<protein>
    <submittedName>
        <fullName evidence="2">Uncharacterized protein</fullName>
    </submittedName>
</protein>